<sequence>MSQVHEDHVNVVDVQTILEKIRTTSMSRQQEYILAMVAETTNDIYERDYVSEGIFMTSLAMNRSEKGIKRVVSTDILGPSWFTDDERMFSDTLYTGPGSVSLESYKRAIDEKKILSHEQMQSRIFDPSWKITENAAELMTDIGFIRNTPLLNLLNGFEITMDNVFRTSAEMALKESGINKRPSFKIDVAVLEKNQGNVTMSDMALARTRRVVSMFSYSLIGVLRWKQALSQRLADKNMIMFPSAPLNAPYDILINMITARTVKFLQGTDIDSYTVGENGRHYIIPSVATVLVSFVAAAEDGKVPLVSGSFYDAILGYDIVSNLSMLVSAEFEQVLIKAPPQKNITNELEKKRQASRTTWQVEAEDIVARKFPGIDLLTIIKNNSGKRVLSTTGIDAFHREIERDRKIYGADITPVADSVIRVCSPTIRQACFSNFSVMRIRSGNSAARFSLHVSWNMLFLASGGVTSAVAAGDQGVRSRLMLDFFLKDLHALFNCMKCEVGFITKIIDTFSIAENEDGERELRKVLGAAMWSLSDKLPVEGTTVGTLMTQIISYGLKKPTDPTSGKKRQEMADERVRELGRTNPAAFISESSHYVNVSKGFAALAFYCLYFSAASVPVELGLPAALDDELDREVVRLLSRWGGTMKFPTATSRTSSSALLLSYVAVWAFRNAVRARRNVSNDVNEQWSVYMRGVGELPGRPMNLVETSMPVISIERLLDNEYLNNADMWRTAFTEMGKESVVWLSSSLILGESEIRTGYMHRAELRIEPSGKIPTTSAEQVTTVLFPKVTKMEVETTHTSHPLSVIGKISLTMDDLRGLSKEALSKMPYFPITPLDRL</sequence>
<proteinExistence type="predicted"/>
<dbReference type="EMBL" id="BDLS01000002">
    <property type="protein sequence ID" value="GAV93245.1"/>
    <property type="molecule type" value="Genomic_DNA"/>
</dbReference>
<protein>
    <submittedName>
        <fullName evidence="1">Envelope protein</fullName>
    </submittedName>
</protein>
<name>A0A1Q3DLI5_9VIRU</name>
<evidence type="ECO:0000313" key="1">
    <source>
        <dbReference type="EMBL" id="GAV93245.1"/>
    </source>
</evidence>
<organism evidence="1">
    <name type="scientific">Chionoecetes opilio bacilliform virus</name>
    <dbReference type="NCBI Taxonomy" id="1825681"/>
    <lineage>
        <taxon>Viruses</taxon>
        <taxon>Viruses incertae sedis</taxon>
        <taxon>Naldaviricetes</taxon>
        <taxon>Nimaviridae</taxon>
    </lineage>
</organism>
<reference evidence="1" key="1">
    <citation type="submission" date="2017-01" db="EMBL/GenBank/DDBJ databases">
        <title>Draft genome sequence of uncultured bacilliform virus purified from snow crab.</title>
        <authorList>
            <person name="Takano T."/>
        </authorList>
    </citation>
    <scope>NUCLEOTIDE SEQUENCE</scope>
    <source>
        <strain evidence="1">Isolate_1</strain>
    </source>
</reference>
<comment type="caution">
    <text evidence="1">The sequence shown here is derived from an EMBL/GenBank/DDBJ whole genome shotgun (WGS) entry which is preliminary data.</text>
</comment>
<dbReference type="GO" id="GO:0019031">
    <property type="term" value="C:viral envelope"/>
    <property type="evidence" value="ECO:0007669"/>
    <property type="project" value="UniProtKB-KW"/>
</dbReference>
<keyword evidence="1" id="KW-0261">Viral envelope protein</keyword>
<keyword evidence="1" id="KW-0946">Virion</keyword>
<gene>
    <name evidence="1" type="ORF">SCV_125</name>
</gene>
<accession>A0A1Q3DLI5</accession>